<protein>
    <submittedName>
        <fullName evidence="1">Uncharacterized protein</fullName>
    </submittedName>
</protein>
<dbReference type="HOGENOM" id="CLU_1830069_0_0_1"/>
<name>S7W4M4_SPRLO</name>
<reference evidence="2" key="1">
    <citation type="journal article" date="2013" name="PLoS Genet.">
        <title>The genome of Spraguea lophii and the basis of host-microsporidian interactions.</title>
        <authorList>
            <person name="Campbell S.E."/>
            <person name="Williams T.A."/>
            <person name="Yousuf A."/>
            <person name="Soanes D.M."/>
            <person name="Paszkiewicz K.H."/>
            <person name="Williams B.A.P."/>
        </authorList>
    </citation>
    <scope>NUCLEOTIDE SEQUENCE [LARGE SCALE GENOMIC DNA]</scope>
    <source>
        <strain evidence="2">42_110</strain>
    </source>
</reference>
<dbReference type="InParanoid" id="S7W4M4"/>
<evidence type="ECO:0000313" key="2">
    <source>
        <dbReference type="Proteomes" id="UP000014978"/>
    </source>
</evidence>
<organism evidence="1 2">
    <name type="scientific">Spraguea lophii (strain 42_110)</name>
    <name type="common">Microsporidian parasite</name>
    <dbReference type="NCBI Taxonomy" id="1358809"/>
    <lineage>
        <taxon>Eukaryota</taxon>
        <taxon>Fungi</taxon>
        <taxon>Fungi incertae sedis</taxon>
        <taxon>Microsporidia</taxon>
        <taxon>Spragueidae</taxon>
        <taxon>Spraguea</taxon>
    </lineage>
</organism>
<dbReference type="AlphaFoldDB" id="S7W4M4"/>
<dbReference type="EMBL" id="ATCN01001356">
    <property type="protein sequence ID" value="EPR77681.1"/>
    <property type="molecule type" value="Genomic_DNA"/>
</dbReference>
<feature type="non-terminal residue" evidence="1">
    <location>
        <position position="1"/>
    </location>
</feature>
<dbReference type="OrthoDB" id="1933455at2759"/>
<dbReference type="Proteomes" id="UP000014978">
    <property type="component" value="Unassembled WGS sequence"/>
</dbReference>
<accession>S7W4M4</accession>
<keyword evidence="2" id="KW-1185">Reference proteome</keyword>
<gene>
    <name evidence="1" type="ORF">SLOPH_778</name>
</gene>
<dbReference type="VEuPathDB" id="MicrosporidiaDB:SLOPH_778"/>
<evidence type="ECO:0000313" key="1">
    <source>
        <dbReference type="EMBL" id="EPR77681.1"/>
    </source>
</evidence>
<sequence>NIEELYTLTYGNHHTNNNYNRDNITIDNKDNITIDNNCITTDENHAIADNTIDVCYYFDNAYNRQLLCPTCIPWLDLSLPYNNIGNSILICNGTGRIINDNCLPYILDSRYIYSDEYIKNNRLCVVSGKWSIGEPTVCYFI</sequence>
<comment type="caution">
    <text evidence="1">The sequence shown here is derived from an EMBL/GenBank/DDBJ whole genome shotgun (WGS) entry which is preliminary data.</text>
</comment>
<proteinExistence type="predicted"/>